<feature type="non-terminal residue" evidence="2">
    <location>
        <position position="1"/>
    </location>
</feature>
<proteinExistence type="evidence at transcript level"/>
<organism evidence="2">
    <name type="scientific">Ixodes ricinus</name>
    <name type="common">Common tick</name>
    <name type="synonym">Acarus ricinus</name>
    <dbReference type="NCBI Taxonomy" id="34613"/>
    <lineage>
        <taxon>Eukaryota</taxon>
        <taxon>Metazoa</taxon>
        <taxon>Ecdysozoa</taxon>
        <taxon>Arthropoda</taxon>
        <taxon>Chelicerata</taxon>
        <taxon>Arachnida</taxon>
        <taxon>Acari</taxon>
        <taxon>Parasitiformes</taxon>
        <taxon>Ixodida</taxon>
        <taxon>Ixodoidea</taxon>
        <taxon>Ixodidae</taxon>
        <taxon>Ixodinae</taxon>
        <taxon>Ixodes</taxon>
    </lineage>
</organism>
<evidence type="ECO:0000256" key="1">
    <source>
        <dbReference type="SAM" id="Coils"/>
    </source>
</evidence>
<dbReference type="EMBL" id="GBIH01000281">
    <property type="protein sequence ID" value="JAC94429.1"/>
    <property type="molecule type" value="mRNA"/>
</dbReference>
<feature type="coiled-coil region" evidence="1">
    <location>
        <begin position="14"/>
        <end position="89"/>
    </location>
</feature>
<keyword evidence="1" id="KW-0175">Coiled coil</keyword>
<evidence type="ECO:0000313" key="2">
    <source>
        <dbReference type="EMBL" id="JAC94429.1"/>
    </source>
</evidence>
<name>A0A090XCX8_IXORI</name>
<dbReference type="AlphaFoldDB" id="A0A090XCX8"/>
<accession>A0A090XCX8</accession>
<reference evidence="2" key="1">
    <citation type="journal article" date="2015" name="PLoS Negl. Trop. Dis.">
        <title>Deep Sequencing Analysis of the Ixodes ricinus Haemocytome.</title>
        <authorList>
            <person name="Kotsyfakis M."/>
            <person name="Kopacek P."/>
            <person name="Franta Z."/>
            <person name="Pedra J.H."/>
            <person name="Ribeiro J.M."/>
        </authorList>
    </citation>
    <scope>NUCLEOTIDE SEQUENCE</scope>
</reference>
<protein>
    <submittedName>
        <fullName evidence="2">Uncharacterized protein</fullName>
    </submittedName>
</protein>
<sequence>KISDHLSGLHTSVEECREDARKAARNTKEQLEAQSSRLSQQLVRIETQSFAAANKELKVAIEDTMKTHMQELREQSEELKVAIEDTMKTHMAQGLRAQYEELVNVTKSVSDCVLGFCADKEFHWYFKGWEDLKKSALETGLKGTYSPFLYLCGYNVCLVYGAETKRGADDFRVVYVYLSRCQRFKAGMALQQVLHARCYSSQRQSVKERLVKSMRVHIRTRSTFRCQNKAVILALANCLSVPLTSLKAKGLLMTMHFTFFYTWSRSALFR</sequence>